<feature type="region of interest" description="Disordered" evidence="1">
    <location>
        <begin position="1"/>
        <end position="312"/>
    </location>
</feature>
<feature type="compositionally biased region" description="Low complexity" evidence="1">
    <location>
        <begin position="95"/>
        <end position="107"/>
    </location>
</feature>
<evidence type="ECO:0000313" key="3">
    <source>
        <dbReference type="Proteomes" id="UP000054279"/>
    </source>
</evidence>
<feature type="compositionally biased region" description="Low complexity" evidence="1">
    <location>
        <begin position="117"/>
        <end position="131"/>
    </location>
</feature>
<dbReference type="OrthoDB" id="3269189at2759"/>
<organism evidence="2 3">
    <name type="scientific">Sphaerobolus stellatus (strain SS14)</name>
    <dbReference type="NCBI Taxonomy" id="990650"/>
    <lineage>
        <taxon>Eukaryota</taxon>
        <taxon>Fungi</taxon>
        <taxon>Dikarya</taxon>
        <taxon>Basidiomycota</taxon>
        <taxon>Agaricomycotina</taxon>
        <taxon>Agaricomycetes</taxon>
        <taxon>Phallomycetidae</taxon>
        <taxon>Geastrales</taxon>
        <taxon>Sphaerobolaceae</taxon>
        <taxon>Sphaerobolus</taxon>
    </lineage>
</organism>
<feature type="compositionally biased region" description="Low complexity" evidence="1">
    <location>
        <begin position="212"/>
        <end position="238"/>
    </location>
</feature>
<proteinExistence type="predicted"/>
<feature type="region of interest" description="Disordered" evidence="1">
    <location>
        <begin position="346"/>
        <end position="368"/>
    </location>
</feature>
<reference evidence="2 3" key="1">
    <citation type="submission" date="2014-06" db="EMBL/GenBank/DDBJ databases">
        <title>Evolutionary Origins and Diversification of the Mycorrhizal Mutualists.</title>
        <authorList>
            <consortium name="DOE Joint Genome Institute"/>
            <consortium name="Mycorrhizal Genomics Consortium"/>
            <person name="Kohler A."/>
            <person name="Kuo A."/>
            <person name="Nagy L.G."/>
            <person name="Floudas D."/>
            <person name="Copeland A."/>
            <person name="Barry K.W."/>
            <person name="Cichocki N."/>
            <person name="Veneault-Fourrey C."/>
            <person name="LaButti K."/>
            <person name="Lindquist E.A."/>
            <person name="Lipzen A."/>
            <person name="Lundell T."/>
            <person name="Morin E."/>
            <person name="Murat C."/>
            <person name="Riley R."/>
            <person name="Ohm R."/>
            <person name="Sun H."/>
            <person name="Tunlid A."/>
            <person name="Henrissat B."/>
            <person name="Grigoriev I.V."/>
            <person name="Hibbett D.S."/>
            <person name="Martin F."/>
        </authorList>
    </citation>
    <scope>NUCLEOTIDE SEQUENCE [LARGE SCALE GENOMIC DNA]</scope>
    <source>
        <strain evidence="2 3">SS14</strain>
    </source>
</reference>
<evidence type="ECO:0000313" key="2">
    <source>
        <dbReference type="EMBL" id="KIJ30735.1"/>
    </source>
</evidence>
<dbReference type="HOGENOM" id="CLU_537665_0_0_1"/>
<feature type="compositionally biased region" description="Polar residues" evidence="1">
    <location>
        <begin position="289"/>
        <end position="304"/>
    </location>
</feature>
<sequence>MDGQRESSNPNAQWRSSIRPQSRAATSSSTSSSSGGGPLAGNSGQQQGSTPGGTGYKTSTAAGGRYEHGLTASSRYADPTAPHRSFTTPSPAYPPQFFSQSVQSSPSAHRQQTYPAFSQGSSNSSNVFQSSAAPYGHLQQSLPHSSSREGAMLPGSVGPYTGGYRNSPSYPLTAPPQHNPGPYSQLGRAQAQYSHSRSSGESSIALGGLQHPSSSSYGADYASSPSSMGSPPTGPSASFSAGSPMMSGGAYFRSQDSSSGWSPGYQGQRNIYSSLETTPLDDANALPRLNTNIGHHSSSRSQLPGQLLSPSWSSATSSEGGYIYSPAPSSASTSYLRVPADSGFYPPAPIDSRDTASPASSSSSSSVTFVPFNPGQATLLAHKITEDKSLSEDKLNEIFPPSSQWQPPPSASGKTQTGKKWICQWSNCKKAVRRQDRMAHALEHYGRKRFQCSCGHAFARTQDKRRHLREQATCKTCLRPVGRNGVDGVCSACLAENAKKNSSGDAN</sequence>
<accession>A0A0C9UZX7</accession>
<dbReference type="Proteomes" id="UP000054279">
    <property type="component" value="Unassembled WGS sequence"/>
</dbReference>
<dbReference type="AlphaFoldDB" id="A0A0C9UZX7"/>
<gene>
    <name evidence="2" type="ORF">M422DRAFT_267672</name>
</gene>
<feature type="compositionally biased region" description="Polar residues" evidence="1">
    <location>
        <begin position="191"/>
        <end position="202"/>
    </location>
</feature>
<feature type="compositionally biased region" description="Polar residues" evidence="1">
    <location>
        <begin position="254"/>
        <end position="277"/>
    </location>
</feature>
<feature type="compositionally biased region" description="Low complexity" evidence="1">
    <location>
        <begin position="22"/>
        <end position="33"/>
    </location>
</feature>
<dbReference type="EMBL" id="KN837255">
    <property type="protein sequence ID" value="KIJ30735.1"/>
    <property type="molecule type" value="Genomic_DNA"/>
</dbReference>
<feature type="compositionally biased region" description="Polar residues" evidence="1">
    <location>
        <begin position="1"/>
        <end position="20"/>
    </location>
</feature>
<feature type="compositionally biased region" description="Low complexity" evidence="1">
    <location>
        <begin position="355"/>
        <end position="368"/>
    </location>
</feature>
<keyword evidence="3" id="KW-1185">Reference proteome</keyword>
<protein>
    <submittedName>
        <fullName evidence="2">Unplaced genomic scaffold SPHSTscaffold_180, whole genome shotgun sequence</fullName>
    </submittedName>
</protein>
<evidence type="ECO:0000256" key="1">
    <source>
        <dbReference type="SAM" id="MobiDB-lite"/>
    </source>
</evidence>
<feature type="compositionally biased region" description="Low complexity" evidence="1">
    <location>
        <begin position="40"/>
        <end position="49"/>
    </location>
</feature>
<name>A0A0C9UZX7_SPHS4</name>